<feature type="compositionally biased region" description="Basic and acidic residues" evidence="1">
    <location>
        <begin position="291"/>
        <end position="301"/>
    </location>
</feature>
<feature type="compositionally biased region" description="Basic and acidic residues" evidence="1">
    <location>
        <begin position="268"/>
        <end position="283"/>
    </location>
</feature>
<accession>A0AAN7T6C9</accession>
<evidence type="ECO:0008006" key="4">
    <source>
        <dbReference type="Google" id="ProtNLM"/>
    </source>
</evidence>
<dbReference type="Proteomes" id="UP001309876">
    <property type="component" value="Unassembled WGS sequence"/>
</dbReference>
<proteinExistence type="predicted"/>
<dbReference type="EMBL" id="JAVRRJ010000001">
    <property type="protein sequence ID" value="KAK5090469.1"/>
    <property type="molecule type" value="Genomic_DNA"/>
</dbReference>
<feature type="compositionally biased region" description="Low complexity" evidence="1">
    <location>
        <begin position="159"/>
        <end position="170"/>
    </location>
</feature>
<dbReference type="AlphaFoldDB" id="A0AAN7T6C9"/>
<gene>
    <name evidence="2" type="ORF">LTR05_000641</name>
</gene>
<feature type="compositionally biased region" description="Basic residues" evidence="1">
    <location>
        <begin position="402"/>
        <end position="411"/>
    </location>
</feature>
<evidence type="ECO:0000313" key="2">
    <source>
        <dbReference type="EMBL" id="KAK5090469.1"/>
    </source>
</evidence>
<comment type="caution">
    <text evidence="2">The sequence shown here is derived from an EMBL/GenBank/DDBJ whole genome shotgun (WGS) entry which is preliminary data.</text>
</comment>
<name>A0AAN7T6C9_9EURO</name>
<feature type="compositionally biased region" description="Basic and acidic residues" evidence="1">
    <location>
        <begin position="125"/>
        <end position="137"/>
    </location>
</feature>
<organism evidence="2 3">
    <name type="scientific">Lithohypha guttulata</name>
    <dbReference type="NCBI Taxonomy" id="1690604"/>
    <lineage>
        <taxon>Eukaryota</taxon>
        <taxon>Fungi</taxon>
        <taxon>Dikarya</taxon>
        <taxon>Ascomycota</taxon>
        <taxon>Pezizomycotina</taxon>
        <taxon>Eurotiomycetes</taxon>
        <taxon>Chaetothyriomycetidae</taxon>
        <taxon>Chaetothyriales</taxon>
        <taxon>Trichomeriaceae</taxon>
        <taxon>Lithohypha</taxon>
    </lineage>
</organism>
<feature type="compositionally biased region" description="Polar residues" evidence="1">
    <location>
        <begin position="324"/>
        <end position="335"/>
    </location>
</feature>
<dbReference type="Gene3D" id="3.40.50.1010">
    <property type="entry name" value="5'-nuclease"/>
    <property type="match status" value="1"/>
</dbReference>
<keyword evidence="3" id="KW-1185">Reference proteome</keyword>
<reference evidence="2 3" key="1">
    <citation type="submission" date="2023-08" db="EMBL/GenBank/DDBJ databases">
        <title>Black Yeasts Isolated from many extreme environments.</title>
        <authorList>
            <person name="Coleine C."/>
            <person name="Stajich J.E."/>
            <person name="Selbmann L."/>
        </authorList>
    </citation>
    <scope>NUCLEOTIDE SEQUENCE [LARGE SCALE GENOMIC DNA]</scope>
    <source>
        <strain evidence="2 3">CCFEE 5910</strain>
    </source>
</reference>
<sequence>MISNAKAIHCIVDDTALITNLDEVEAWVQSGAIALVVPLHTLERLHLLKKDASQLGQNARKAVKFLDHVSSTADLPGEPVIIQGPDDQYVNWTDLEHRYTDSIVQSPDVEVTNKEQDVAPVAEQKPQKHNDSPEKMINDLSLSSDDIKTSPVSTPPLSPSSSEPQSAKTSPEVRCAKIAKQDATPIPPALKALINFVVWYTYERNTGKDNETTFLTNSADAAQIAKDFNVTPKTIHQLRASIPTEQELASTFESQIKTKKRGSHRTLSSRDDSEPKTLFRYEDGSSEDEELIFKPRARELPRPLSSAGRPNTKAPARGRGALHSPSNSINASTLPKPQVPVEEIDPDSFDRGIFARGSTPLANVGNHYGQPNNTSPAFARGGHRNFSSPMSRGGHRGGTLRGRGRGRLFVP</sequence>
<evidence type="ECO:0000256" key="1">
    <source>
        <dbReference type="SAM" id="MobiDB-lite"/>
    </source>
</evidence>
<feature type="region of interest" description="Disordered" evidence="1">
    <location>
        <begin position="254"/>
        <end position="340"/>
    </location>
</feature>
<evidence type="ECO:0000313" key="3">
    <source>
        <dbReference type="Proteomes" id="UP001309876"/>
    </source>
</evidence>
<feature type="region of interest" description="Disordered" evidence="1">
    <location>
        <begin position="103"/>
        <end position="173"/>
    </location>
</feature>
<feature type="region of interest" description="Disordered" evidence="1">
    <location>
        <begin position="386"/>
        <end position="411"/>
    </location>
</feature>
<protein>
    <recommendedName>
        <fullName evidence="4">PIN domain-containing protein</fullName>
    </recommendedName>
</protein>